<sequence length="23" mass="2772">MHSFLKFFVLVLFCLCHLLNPIH</sequence>
<reference evidence="1" key="1">
    <citation type="submission" date="2014-09" db="EMBL/GenBank/DDBJ databases">
        <authorList>
            <person name="Magalhaes I.L.F."/>
            <person name="Oliveira U."/>
            <person name="Santos F.R."/>
            <person name="Vidigal T.H.D.A."/>
            <person name="Brescovit A.D."/>
            <person name="Santos A.J."/>
        </authorList>
    </citation>
    <scope>NUCLEOTIDE SEQUENCE</scope>
    <source>
        <tissue evidence="1">Shoot tissue taken approximately 20 cm above the soil surface</tissue>
    </source>
</reference>
<accession>A0A0A9B5J4</accession>
<dbReference type="AlphaFoldDB" id="A0A0A9B5J4"/>
<name>A0A0A9B5J4_ARUDO</name>
<dbReference type="EMBL" id="GBRH01243323">
    <property type="protein sequence ID" value="JAD54572.1"/>
    <property type="molecule type" value="Transcribed_RNA"/>
</dbReference>
<reference evidence="1" key="2">
    <citation type="journal article" date="2015" name="Data Brief">
        <title>Shoot transcriptome of the giant reed, Arundo donax.</title>
        <authorList>
            <person name="Barrero R.A."/>
            <person name="Guerrero F.D."/>
            <person name="Moolhuijzen P."/>
            <person name="Goolsby J.A."/>
            <person name="Tidwell J."/>
            <person name="Bellgard S.E."/>
            <person name="Bellgard M.I."/>
        </authorList>
    </citation>
    <scope>NUCLEOTIDE SEQUENCE</scope>
    <source>
        <tissue evidence="1">Shoot tissue taken approximately 20 cm above the soil surface</tissue>
    </source>
</reference>
<protein>
    <submittedName>
        <fullName evidence="1">Uncharacterized protein</fullName>
    </submittedName>
</protein>
<organism evidence="1">
    <name type="scientific">Arundo donax</name>
    <name type="common">Giant reed</name>
    <name type="synonym">Donax arundinaceus</name>
    <dbReference type="NCBI Taxonomy" id="35708"/>
    <lineage>
        <taxon>Eukaryota</taxon>
        <taxon>Viridiplantae</taxon>
        <taxon>Streptophyta</taxon>
        <taxon>Embryophyta</taxon>
        <taxon>Tracheophyta</taxon>
        <taxon>Spermatophyta</taxon>
        <taxon>Magnoliopsida</taxon>
        <taxon>Liliopsida</taxon>
        <taxon>Poales</taxon>
        <taxon>Poaceae</taxon>
        <taxon>PACMAD clade</taxon>
        <taxon>Arundinoideae</taxon>
        <taxon>Arundineae</taxon>
        <taxon>Arundo</taxon>
    </lineage>
</organism>
<proteinExistence type="predicted"/>
<evidence type="ECO:0000313" key="1">
    <source>
        <dbReference type="EMBL" id="JAD54572.1"/>
    </source>
</evidence>